<evidence type="ECO:0000313" key="8">
    <source>
        <dbReference type="EMBL" id="TCU62591.1"/>
    </source>
</evidence>
<comment type="similarity">
    <text evidence="1">Belongs to the sigma-70 factor family. ECF subfamily.</text>
</comment>
<evidence type="ECO:0000313" key="9">
    <source>
        <dbReference type="Proteomes" id="UP000295773"/>
    </source>
</evidence>
<protein>
    <submittedName>
        <fullName evidence="8">RNA polymerase RpoE-like sigma-24 subunit</fullName>
    </submittedName>
</protein>
<dbReference type="Gene3D" id="1.10.1740.10">
    <property type="match status" value="1"/>
</dbReference>
<accession>A0A4R3TK29</accession>
<dbReference type="Proteomes" id="UP000295773">
    <property type="component" value="Unassembled WGS sequence"/>
</dbReference>
<dbReference type="InterPro" id="IPR039425">
    <property type="entry name" value="RNA_pol_sigma-70-like"/>
</dbReference>
<sequence>MIEELYEAYHKDVYIYIYSLCHDASLSEDLTSETFYQMILSLPTFKGKASLKTWLFSIARHVTFKELRKRKKEVHYDVMQDGFVVADKDRQHDYEALMEQLMEWMQAQPTRAREIFKMKQEGYSYVEIAAFLQLNENSVRVIDYRNRLYLRQKLSEEGYHER</sequence>
<gene>
    <name evidence="8" type="ORF">EDD61_1032</name>
</gene>
<dbReference type="InterPro" id="IPR014284">
    <property type="entry name" value="RNA_pol_sigma-70_dom"/>
</dbReference>
<feature type="domain" description="RNA polymerase sigma-70 region 2" evidence="6">
    <location>
        <begin position="5"/>
        <end position="72"/>
    </location>
</feature>
<evidence type="ECO:0000256" key="1">
    <source>
        <dbReference type="ARBA" id="ARBA00010641"/>
    </source>
</evidence>
<dbReference type="InterPro" id="IPR013249">
    <property type="entry name" value="RNA_pol_sigma70_r4_t2"/>
</dbReference>
<dbReference type="PANTHER" id="PTHR43133">
    <property type="entry name" value="RNA POLYMERASE ECF-TYPE SIGMA FACTO"/>
    <property type="match status" value="1"/>
</dbReference>
<keyword evidence="9" id="KW-1185">Reference proteome</keyword>
<evidence type="ECO:0000256" key="2">
    <source>
        <dbReference type="ARBA" id="ARBA00023015"/>
    </source>
</evidence>
<dbReference type="EMBL" id="SMBP01000003">
    <property type="protein sequence ID" value="TCU62591.1"/>
    <property type="molecule type" value="Genomic_DNA"/>
</dbReference>
<dbReference type="RefSeq" id="WP_132223736.1">
    <property type="nucleotide sequence ID" value="NZ_JADPGE010000001.1"/>
</dbReference>
<proteinExistence type="inferred from homology"/>
<organism evidence="8 9">
    <name type="scientific">Longicatena caecimuris</name>
    <dbReference type="NCBI Taxonomy" id="1796635"/>
    <lineage>
        <taxon>Bacteria</taxon>
        <taxon>Bacillati</taxon>
        <taxon>Bacillota</taxon>
        <taxon>Erysipelotrichia</taxon>
        <taxon>Erysipelotrichales</taxon>
        <taxon>Erysipelotrichaceae</taxon>
        <taxon>Longicatena</taxon>
    </lineage>
</organism>
<dbReference type="Pfam" id="PF04542">
    <property type="entry name" value="Sigma70_r2"/>
    <property type="match status" value="1"/>
</dbReference>
<evidence type="ECO:0000256" key="5">
    <source>
        <dbReference type="ARBA" id="ARBA00023163"/>
    </source>
</evidence>
<evidence type="ECO:0000259" key="6">
    <source>
        <dbReference type="Pfam" id="PF04542"/>
    </source>
</evidence>
<dbReference type="InterPro" id="IPR036388">
    <property type="entry name" value="WH-like_DNA-bd_sf"/>
</dbReference>
<dbReference type="InterPro" id="IPR013325">
    <property type="entry name" value="RNA_pol_sigma_r2"/>
</dbReference>
<evidence type="ECO:0000256" key="3">
    <source>
        <dbReference type="ARBA" id="ARBA00023082"/>
    </source>
</evidence>
<comment type="caution">
    <text evidence="8">The sequence shown here is derived from an EMBL/GenBank/DDBJ whole genome shotgun (WGS) entry which is preliminary data.</text>
</comment>
<dbReference type="GO" id="GO:0016987">
    <property type="term" value="F:sigma factor activity"/>
    <property type="evidence" value="ECO:0007669"/>
    <property type="project" value="UniProtKB-KW"/>
</dbReference>
<dbReference type="Pfam" id="PF08281">
    <property type="entry name" value="Sigma70_r4_2"/>
    <property type="match status" value="1"/>
</dbReference>
<dbReference type="SUPFAM" id="SSF88659">
    <property type="entry name" value="Sigma3 and sigma4 domains of RNA polymerase sigma factors"/>
    <property type="match status" value="1"/>
</dbReference>
<dbReference type="InterPro" id="IPR007627">
    <property type="entry name" value="RNA_pol_sigma70_r2"/>
</dbReference>
<feature type="domain" description="RNA polymerase sigma factor 70 region 4 type 2" evidence="7">
    <location>
        <begin position="109"/>
        <end position="140"/>
    </location>
</feature>
<dbReference type="InterPro" id="IPR013324">
    <property type="entry name" value="RNA_pol_sigma_r3/r4-like"/>
</dbReference>
<dbReference type="Gene3D" id="1.10.10.10">
    <property type="entry name" value="Winged helix-like DNA-binding domain superfamily/Winged helix DNA-binding domain"/>
    <property type="match status" value="1"/>
</dbReference>
<dbReference type="PANTHER" id="PTHR43133:SF8">
    <property type="entry name" value="RNA POLYMERASE SIGMA FACTOR HI_1459-RELATED"/>
    <property type="match status" value="1"/>
</dbReference>
<dbReference type="GO" id="GO:0006352">
    <property type="term" value="P:DNA-templated transcription initiation"/>
    <property type="evidence" value="ECO:0007669"/>
    <property type="project" value="InterPro"/>
</dbReference>
<name>A0A4R3TK29_9FIRM</name>
<dbReference type="NCBIfam" id="TIGR02937">
    <property type="entry name" value="sigma70-ECF"/>
    <property type="match status" value="1"/>
</dbReference>
<evidence type="ECO:0000256" key="4">
    <source>
        <dbReference type="ARBA" id="ARBA00023125"/>
    </source>
</evidence>
<evidence type="ECO:0000259" key="7">
    <source>
        <dbReference type="Pfam" id="PF08281"/>
    </source>
</evidence>
<keyword evidence="4" id="KW-0238">DNA-binding</keyword>
<keyword evidence="5" id="KW-0804">Transcription</keyword>
<keyword evidence="2" id="KW-0805">Transcription regulation</keyword>
<dbReference type="AlphaFoldDB" id="A0A4R3TK29"/>
<dbReference type="SUPFAM" id="SSF88946">
    <property type="entry name" value="Sigma2 domain of RNA polymerase sigma factors"/>
    <property type="match status" value="1"/>
</dbReference>
<keyword evidence="3" id="KW-0731">Sigma factor</keyword>
<dbReference type="GO" id="GO:0003677">
    <property type="term" value="F:DNA binding"/>
    <property type="evidence" value="ECO:0007669"/>
    <property type="project" value="UniProtKB-KW"/>
</dbReference>
<reference evidence="8 9" key="1">
    <citation type="submission" date="2019-03" db="EMBL/GenBank/DDBJ databases">
        <title>Genomic Encyclopedia of Type Strains, Phase IV (KMG-IV): sequencing the most valuable type-strain genomes for metagenomic binning, comparative biology and taxonomic classification.</title>
        <authorList>
            <person name="Goeker M."/>
        </authorList>
    </citation>
    <scope>NUCLEOTIDE SEQUENCE [LARGE SCALE GENOMIC DNA]</scope>
    <source>
        <strain evidence="8 9">DSM 29481</strain>
    </source>
</reference>